<accession>A0A840RVF3</accession>
<dbReference type="Proteomes" id="UP000571084">
    <property type="component" value="Unassembled WGS sequence"/>
</dbReference>
<gene>
    <name evidence="1" type="ORF">HNR39_002486</name>
</gene>
<proteinExistence type="predicted"/>
<name>A0A840RVF3_9BURK</name>
<protein>
    <submittedName>
        <fullName evidence="1">Uncharacterized protein</fullName>
    </submittedName>
</protein>
<keyword evidence="2" id="KW-1185">Reference proteome</keyword>
<evidence type="ECO:0000313" key="2">
    <source>
        <dbReference type="Proteomes" id="UP000571084"/>
    </source>
</evidence>
<organism evidence="1 2">
    <name type="scientific">Glaciimonas immobilis</name>
    <dbReference type="NCBI Taxonomy" id="728004"/>
    <lineage>
        <taxon>Bacteria</taxon>
        <taxon>Pseudomonadati</taxon>
        <taxon>Pseudomonadota</taxon>
        <taxon>Betaproteobacteria</taxon>
        <taxon>Burkholderiales</taxon>
        <taxon>Oxalobacteraceae</taxon>
        <taxon>Glaciimonas</taxon>
    </lineage>
</organism>
<evidence type="ECO:0000313" key="1">
    <source>
        <dbReference type="EMBL" id="MBB5200644.1"/>
    </source>
</evidence>
<comment type="caution">
    <text evidence="1">The sequence shown here is derived from an EMBL/GenBank/DDBJ whole genome shotgun (WGS) entry which is preliminary data.</text>
</comment>
<reference evidence="1 2" key="1">
    <citation type="submission" date="2020-08" db="EMBL/GenBank/DDBJ databases">
        <title>Genomic Encyclopedia of Type Strains, Phase IV (KMG-IV): sequencing the most valuable type-strain genomes for metagenomic binning, comparative biology and taxonomic classification.</title>
        <authorList>
            <person name="Goeker M."/>
        </authorList>
    </citation>
    <scope>NUCLEOTIDE SEQUENCE [LARGE SCALE GENOMIC DNA]</scope>
    <source>
        <strain evidence="1 2">DSM 23240</strain>
    </source>
</reference>
<sequence>MIQFNALAVNCRAQSFDPTFVKNIKHSAKKIFRPLNWQPYRTAPLPPQQFATIASGYPAPRPKTIPKKPRVIPVTIISLDIRQGATGNPLLRQMGSPNKVAGRQHAEWSAGVRSSRTLLNLPTSRTRPALPPHHYVTSGTLLRPVS</sequence>
<dbReference type="EMBL" id="JACHHQ010000005">
    <property type="protein sequence ID" value="MBB5200644.1"/>
    <property type="molecule type" value="Genomic_DNA"/>
</dbReference>
<dbReference type="AlphaFoldDB" id="A0A840RVF3"/>